<dbReference type="InterPro" id="IPR003593">
    <property type="entry name" value="AAA+_ATPase"/>
</dbReference>
<dbReference type="InterPro" id="IPR003439">
    <property type="entry name" value="ABC_transporter-like_ATP-bd"/>
</dbReference>
<accession>A0A1D8GC62</accession>
<name>A0A1D8GC62_9FIRM</name>
<dbReference type="AlphaFoldDB" id="A0A1D8GC62"/>
<dbReference type="Pfam" id="PF00005">
    <property type="entry name" value="ABC_tran"/>
    <property type="match status" value="1"/>
</dbReference>
<evidence type="ECO:0000259" key="6">
    <source>
        <dbReference type="PROSITE" id="PS50893"/>
    </source>
</evidence>
<keyword evidence="2" id="KW-0813">Transport</keyword>
<reference evidence="7 8" key="1">
    <citation type="submission" date="2016-09" db="EMBL/GenBank/DDBJ databases">
        <title>Genomic analysis reveals versatility of anaerobic energy metabolism of Geosporobacter ferrireducens IRF9 of phylum Firmicutes.</title>
        <authorList>
            <person name="Kim S.-J."/>
        </authorList>
    </citation>
    <scope>NUCLEOTIDE SEQUENCE [LARGE SCALE GENOMIC DNA]</scope>
    <source>
        <strain evidence="7 8">IRF9</strain>
    </source>
</reference>
<dbReference type="EMBL" id="CP017269">
    <property type="protein sequence ID" value="AOT68488.1"/>
    <property type="molecule type" value="Genomic_DNA"/>
</dbReference>
<evidence type="ECO:0000313" key="8">
    <source>
        <dbReference type="Proteomes" id="UP000095743"/>
    </source>
</evidence>
<keyword evidence="4 7" id="KW-0067">ATP-binding</keyword>
<gene>
    <name evidence="7" type="ORF">Gferi_02100</name>
</gene>
<evidence type="ECO:0000256" key="3">
    <source>
        <dbReference type="ARBA" id="ARBA00022741"/>
    </source>
</evidence>
<dbReference type="InterPro" id="IPR027417">
    <property type="entry name" value="P-loop_NTPase"/>
</dbReference>
<dbReference type="SUPFAM" id="SSF52540">
    <property type="entry name" value="P-loop containing nucleoside triphosphate hydrolases"/>
    <property type="match status" value="1"/>
</dbReference>
<dbReference type="CDD" id="cd03224">
    <property type="entry name" value="ABC_TM1139_LivF_branched"/>
    <property type="match status" value="1"/>
</dbReference>
<dbReference type="GO" id="GO:0016887">
    <property type="term" value="F:ATP hydrolysis activity"/>
    <property type="evidence" value="ECO:0007669"/>
    <property type="project" value="InterPro"/>
</dbReference>
<evidence type="ECO:0000256" key="5">
    <source>
        <dbReference type="ARBA" id="ARBA00022970"/>
    </source>
</evidence>
<dbReference type="InterPro" id="IPR052156">
    <property type="entry name" value="BCAA_Transport_ATP-bd_LivF"/>
</dbReference>
<dbReference type="GO" id="GO:0015807">
    <property type="term" value="P:L-amino acid transport"/>
    <property type="evidence" value="ECO:0007669"/>
    <property type="project" value="TreeGrafter"/>
</dbReference>
<sequence length="242" mass="26407">MLKVENLNVYYGGIHALRGIDIEVQKGQIVSIIGANGAGKSTLLNAISGVIRPKEGSIKYRGKDLPAMPYKIVEAGISQVPEGRLIFANLTVKDNLIIGAYLRKDKEGIAQDLKNVYQLFPRLEERMNQMAGTLSGGEQQMLAMGRGLMSNPDLILLDEPSLGLAPLLVKTIFEIIEDIKKMNKTILLVEQNAYKALSIADKAYVLEQGKIIKEGNAKELTKDPSIQEAYLGKSHGTGEASK</sequence>
<dbReference type="GO" id="GO:0005524">
    <property type="term" value="F:ATP binding"/>
    <property type="evidence" value="ECO:0007669"/>
    <property type="project" value="UniProtKB-KW"/>
</dbReference>
<dbReference type="SMART" id="SM00382">
    <property type="entry name" value="AAA"/>
    <property type="match status" value="1"/>
</dbReference>
<evidence type="ECO:0000256" key="2">
    <source>
        <dbReference type="ARBA" id="ARBA00022448"/>
    </source>
</evidence>
<feature type="domain" description="ABC transporter" evidence="6">
    <location>
        <begin position="2"/>
        <end position="233"/>
    </location>
</feature>
<dbReference type="PROSITE" id="PS00211">
    <property type="entry name" value="ABC_TRANSPORTER_1"/>
    <property type="match status" value="1"/>
</dbReference>
<dbReference type="KEGG" id="gfe:Gferi_02100"/>
<organism evidence="7 8">
    <name type="scientific">Geosporobacter ferrireducens</name>
    <dbReference type="NCBI Taxonomy" id="1424294"/>
    <lineage>
        <taxon>Bacteria</taxon>
        <taxon>Bacillati</taxon>
        <taxon>Bacillota</taxon>
        <taxon>Clostridia</taxon>
        <taxon>Peptostreptococcales</taxon>
        <taxon>Thermotaleaceae</taxon>
        <taxon>Geosporobacter</taxon>
    </lineage>
</organism>
<evidence type="ECO:0000256" key="1">
    <source>
        <dbReference type="ARBA" id="ARBA00005417"/>
    </source>
</evidence>
<dbReference type="GO" id="GO:0015658">
    <property type="term" value="F:branched-chain amino acid transmembrane transporter activity"/>
    <property type="evidence" value="ECO:0007669"/>
    <property type="project" value="InterPro"/>
</dbReference>
<proteinExistence type="inferred from homology"/>
<dbReference type="PIRSF" id="PIRSF039137">
    <property type="entry name" value="ABC_branched_ATPase"/>
    <property type="match status" value="1"/>
</dbReference>
<evidence type="ECO:0000313" key="7">
    <source>
        <dbReference type="EMBL" id="AOT68488.1"/>
    </source>
</evidence>
<evidence type="ECO:0000256" key="4">
    <source>
        <dbReference type="ARBA" id="ARBA00022840"/>
    </source>
</evidence>
<dbReference type="Proteomes" id="UP000095743">
    <property type="component" value="Chromosome"/>
</dbReference>
<dbReference type="Gene3D" id="3.40.50.300">
    <property type="entry name" value="P-loop containing nucleotide triphosphate hydrolases"/>
    <property type="match status" value="1"/>
</dbReference>
<keyword evidence="3" id="KW-0547">Nucleotide-binding</keyword>
<dbReference type="OrthoDB" id="9776369at2"/>
<dbReference type="PANTHER" id="PTHR43820:SF4">
    <property type="entry name" value="HIGH-AFFINITY BRANCHED-CHAIN AMINO ACID TRANSPORT ATP-BINDING PROTEIN LIVF"/>
    <property type="match status" value="1"/>
</dbReference>
<keyword evidence="5" id="KW-0029">Amino-acid transport</keyword>
<dbReference type="PROSITE" id="PS50893">
    <property type="entry name" value="ABC_TRANSPORTER_2"/>
    <property type="match status" value="1"/>
</dbReference>
<dbReference type="PANTHER" id="PTHR43820">
    <property type="entry name" value="HIGH-AFFINITY BRANCHED-CHAIN AMINO ACID TRANSPORT ATP-BINDING PROTEIN LIVF"/>
    <property type="match status" value="1"/>
</dbReference>
<dbReference type="RefSeq" id="WP_069974064.1">
    <property type="nucleotide sequence ID" value="NZ_CP017269.1"/>
</dbReference>
<comment type="similarity">
    <text evidence="1">Belongs to the ABC transporter superfamily.</text>
</comment>
<dbReference type="STRING" id="1424294.Gferi_02100"/>
<protein>
    <submittedName>
        <fullName evidence="7">ABC transporter ATP-binding protein</fullName>
    </submittedName>
</protein>
<keyword evidence="8" id="KW-1185">Reference proteome</keyword>
<dbReference type="InterPro" id="IPR017871">
    <property type="entry name" value="ABC_transporter-like_CS"/>
</dbReference>
<dbReference type="InterPro" id="IPR030660">
    <property type="entry name" value="ABC_branched_ATPase_LivF/BraG"/>
</dbReference>